<proteinExistence type="predicted"/>
<evidence type="ECO:0000313" key="2">
    <source>
        <dbReference type="Proteomes" id="UP000267027"/>
    </source>
</evidence>
<dbReference type="EMBL" id="UYYA01000046">
    <property type="protein sequence ID" value="VDM52056.1"/>
    <property type="molecule type" value="Genomic_DNA"/>
</dbReference>
<accession>A0A0R3PAC0</accession>
<evidence type="ECO:0000313" key="1">
    <source>
        <dbReference type="EMBL" id="VDM52056.1"/>
    </source>
</evidence>
<dbReference type="AlphaFoldDB" id="A0A0R3PAC0"/>
<dbReference type="WBParaSite" id="ACOC_0000047001-mRNA-1">
    <property type="protein sequence ID" value="ACOC_0000047001-mRNA-1"/>
    <property type="gene ID" value="ACOC_0000047001"/>
</dbReference>
<dbReference type="Proteomes" id="UP000267027">
    <property type="component" value="Unassembled WGS sequence"/>
</dbReference>
<protein>
    <submittedName>
        <fullName evidence="3">DUF4283 domain-containing protein</fullName>
    </submittedName>
</protein>
<gene>
    <name evidence="1" type="ORF">ACOC_LOCUS471</name>
</gene>
<keyword evidence="2" id="KW-1185">Reference proteome</keyword>
<sequence>MTSSDTVIGQYVLRLVEIWKGVCGIRTGDGSQFKIQSQLLLVGLWTDTVNKGKGLKCYSKLEVMLFE</sequence>
<name>A0A0R3PAC0_ANGCS</name>
<organism evidence="3">
    <name type="scientific">Angiostrongylus costaricensis</name>
    <name type="common">Nematode worm</name>
    <dbReference type="NCBI Taxonomy" id="334426"/>
    <lineage>
        <taxon>Eukaryota</taxon>
        <taxon>Metazoa</taxon>
        <taxon>Ecdysozoa</taxon>
        <taxon>Nematoda</taxon>
        <taxon>Chromadorea</taxon>
        <taxon>Rhabditida</taxon>
        <taxon>Rhabditina</taxon>
        <taxon>Rhabditomorpha</taxon>
        <taxon>Strongyloidea</taxon>
        <taxon>Metastrongylidae</taxon>
        <taxon>Angiostrongylus</taxon>
    </lineage>
</organism>
<reference evidence="1 2" key="2">
    <citation type="submission" date="2018-11" db="EMBL/GenBank/DDBJ databases">
        <authorList>
            <consortium name="Pathogen Informatics"/>
        </authorList>
    </citation>
    <scope>NUCLEOTIDE SEQUENCE [LARGE SCALE GENOMIC DNA]</scope>
    <source>
        <strain evidence="1 2">Costa Rica</strain>
    </source>
</reference>
<reference evidence="3" key="1">
    <citation type="submission" date="2017-02" db="UniProtKB">
        <authorList>
            <consortium name="WormBaseParasite"/>
        </authorList>
    </citation>
    <scope>IDENTIFICATION</scope>
</reference>
<evidence type="ECO:0000313" key="3">
    <source>
        <dbReference type="WBParaSite" id="ACOC_0000047001-mRNA-1"/>
    </source>
</evidence>